<dbReference type="EMBL" id="CP007128">
    <property type="protein sequence ID" value="AHG91752.1"/>
    <property type="molecule type" value="Genomic_DNA"/>
</dbReference>
<keyword evidence="1 4" id="KW-0413">Isomerase</keyword>
<dbReference type="InterPro" id="IPR029767">
    <property type="entry name" value="WecB-like"/>
</dbReference>
<proteinExistence type="inferred from homology"/>
<dbReference type="STRING" id="861299.J421_4215"/>
<comment type="similarity">
    <text evidence="2 4">Belongs to the UDP-N-acetylglucosamine 2-epimerase family.</text>
</comment>
<dbReference type="SUPFAM" id="SSF53756">
    <property type="entry name" value="UDP-Glycosyltransferase/glycogen phosphorylase"/>
    <property type="match status" value="1"/>
</dbReference>
<dbReference type="RefSeq" id="WP_025413190.1">
    <property type="nucleotide sequence ID" value="NZ_CP007128.1"/>
</dbReference>
<reference evidence="6 7" key="1">
    <citation type="journal article" date="2014" name="Genome Announc.">
        <title>Genome Sequence and Methylome of Soil Bacterium Gemmatirosa kalamazoonensis KBS708T, a Member of the Rarely Cultivated Gemmatimonadetes Phylum.</title>
        <authorList>
            <person name="Debruyn J.M."/>
            <person name="Radosevich M."/>
            <person name="Wommack K.E."/>
            <person name="Polson S.W."/>
            <person name="Hauser L.J."/>
            <person name="Fawaz M.N."/>
            <person name="Korlach J."/>
            <person name="Tsai Y.C."/>
        </authorList>
    </citation>
    <scope>NUCLEOTIDE SEQUENCE [LARGE SCALE GENOMIC DNA]</scope>
    <source>
        <strain evidence="6 7">KBS708</strain>
    </source>
</reference>
<keyword evidence="7" id="KW-1185">Reference proteome</keyword>
<dbReference type="Gene3D" id="3.40.50.2000">
    <property type="entry name" value="Glycogen Phosphorylase B"/>
    <property type="match status" value="2"/>
</dbReference>
<dbReference type="eggNOG" id="COG0381">
    <property type="taxonomic scope" value="Bacteria"/>
</dbReference>
<dbReference type="Pfam" id="PF02350">
    <property type="entry name" value="Epimerase_2"/>
    <property type="match status" value="1"/>
</dbReference>
<dbReference type="HOGENOM" id="CLU_041674_1_0_0"/>
<dbReference type="CDD" id="cd03786">
    <property type="entry name" value="GTB_UDP-GlcNAc_2-Epimerase"/>
    <property type="match status" value="1"/>
</dbReference>
<evidence type="ECO:0000256" key="4">
    <source>
        <dbReference type="RuleBase" id="RU003513"/>
    </source>
</evidence>
<dbReference type="KEGG" id="gba:J421_4215"/>
<dbReference type="PANTHER" id="PTHR43174">
    <property type="entry name" value="UDP-N-ACETYLGLUCOSAMINE 2-EPIMERASE"/>
    <property type="match status" value="1"/>
</dbReference>
<sequence>MRHRVCVVVGTRPEAIKLAPVIRALHDRRHAVECVVLATSQHREMLRQALDAFGLRADVDLDLMVDGQDHRQFTSRAMRALHESFESLQPAAVMVQGDTSTVAAAALIARACGILLVHVEAGLRSGSLSDPYPEELNRRIATWAADLHFAPTERARCQLLAEGIDPESVIVTGNTVVDALGSFPADGPLGNARLDALPWDTQPVLLATVHRRENYGARLGQICAALRTIVERHPAAHVVMPVHRNPQVRQRVHDALDGVARVHLTEPLSYPLLLRVLRRCRLVLSDSGGLQEEVPSFHKPILILRDRTERPEVLDAGFGRLVGASTETIVRETSRLLTDARLYAEMCSGRNPFGDGQAAGRIADALIARLGARRVAIAASRPA</sequence>
<dbReference type="InterPro" id="IPR003331">
    <property type="entry name" value="UDP_GlcNAc_Epimerase_2_dom"/>
</dbReference>
<dbReference type="FunCoup" id="W0RMQ9">
    <property type="interactions" value="295"/>
</dbReference>
<dbReference type="NCBIfam" id="TIGR00236">
    <property type="entry name" value="wecB"/>
    <property type="match status" value="1"/>
</dbReference>
<evidence type="ECO:0000313" key="7">
    <source>
        <dbReference type="Proteomes" id="UP000019151"/>
    </source>
</evidence>
<dbReference type="EC" id="5.1.3.14" evidence="3"/>
<evidence type="ECO:0000313" key="6">
    <source>
        <dbReference type="EMBL" id="AHG91752.1"/>
    </source>
</evidence>
<dbReference type="GO" id="GO:0008761">
    <property type="term" value="F:UDP-N-acetylglucosamine 2-epimerase activity"/>
    <property type="evidence" value="ECO:0007669"/>
    <property type="project" value="UniProtKB-EC"/>
</dbReference>
<dbReference type="AlphaFoldDB" id="W0RMQ9"/>
<accession>W0RMQ9</accession>
<dbReference type="Proteomes" id="UP000019151">
    <property type="component" value="Chromosome"/>
</dbReference>
<dbReference type="InParanoid" id="W0RMQ9"/>
<gene>
    <name evidence="6" type="ORF">J421_4215</name>
</gene>
<evidence type="ECO:0000256" key="1">
    <source>
        <dbReference type="ARBA" id="ARBA00023235"/>
    </source>
</evidence>
<dbReference type="PANTHER" id="PTHR43174:SF2">
    <property type="entry name" value="UDP-N-ACETYLGLUCOSAMINE 2-EPIMERASE"/>
    <property type="match status" value="1"/>
</dbReference>
<dbReference type="OrthoDB" id="9803238at2"/>
<evidence type="ECO:0000256" key="3">
    <source>
        <dbReference type="ARBA" id="ARBA00038858"/>
    </source>
</evidence>
<name>W0RMQ9_9BACT</name>
<organism evidence="6 7">
    <name type="scientific">Gemmatirosa kalamazoonensis</name>
    <dbReference type="NCBI Taxonomy" id="861299"/>
    <lineage>
        <taxon>Bacteria</taxon>
        <taxon>Pseudomonadati</taxon>
        <taxon>Gemmatimonadota</taxon>
        <taxon>Gemmatimonadia</taxon>
        <taxon>Gemmatimonadales</taxon>
        <taxon>Gemmatimonadaceae</taxon>
        <taxon>Gemmatirosa</taxon>
    </lineage>
</organism>
<protein>
    <recommendedName>
        <fullName evidence="3">UDP-N-acetylglucosamine 2-epimerase (non-hydrolyzing)</fullName>
        <ecNumber evidence="3">5.1.3.14</ecNumber>
    </recommendedName>
</protein>
<feature type="domain" description="UDP-N-acetylglucosamine 2-epimerase" evidence="5">
    <location>
        <begin position="28"/>
        <end position="366"/>
    </location>
</feature>
<evidence type="ECO:0000256" key="2">
    <source>
        <dbReference type="ARBA" id="ARBA00038209"/>
    </source>
</evidence>
<evidence type="ECO:0000259" key="5">
    <source>
        <dbReference type="Pfam" id="PF02350"/>
    </source>
</evidence>
<dbReference type="PATRIC" id="fig|861299.3.peg.4272"/>